<dbReference type="AlphaFoldDB" id="A0A4R8WD42"/>
<dbReference type="PANTHER" id="PTHR43157">
    <property type="entry name" value="PHOSPHATIDYLINOSITOL-GLYCAN BIOSYNTHESIS CLASS F PROTEIN-RELATED"/>
    <property type="match status" value="1"/>
</dbReference>
<evidence type="ECO:0000313" key="4">
    <source>
        <dbReference type="Proteomes" id="UP000297907"/>
    </source>
</evidence>
<protein>
    <submittedName>
        <fullName evidence="3">SDR family NAD(P)-dependent oxidoreductase</fullName>
    </submittedName>
</protein>
<dbReference type="Proteomes" id="UP000297907">
    <property type="component" value="Unassembled WGS sequence"/>
</dbReference>
<name>A0A4R8WD42_9MICO</name>
<reference evidence="3 4" key="1">
    <citation type="submission" date="2019-03" db="EMBL/GenBank/DDBJ databases">
        <title>Genomics of glacier-inhabiting Cryobacterium strains.</title>
        <authorList>
            <person name="Liu Q."/>
            <person name="Xin Y.-H."/>
        </authorList>
    </citation>
    <scope>NUCLEOTIDE SEQUENCE [LARGE SCALE GENOMIC DNA]</scope>
    <source>
        <strain evidence="3 4">RHLS22-1</strain>
    </source>
</reference>
<comment type="caution">
    <text evidence="3">The sequence shown here is derived from an EMBL/GenBank/DDBJ whole genome shotgun (WGS) entry which is preliminary data.</text>
</comment>
<dbReference type="SMART" id="SM00822">
    <property type="entry name" value="PKS_KR"/>
    <property type="match status" value="1"/>
</dbReference>
<dbReference type="PRINTS" id="PR00081">
    <property type="entry name" value="GDHRDH"/>
</dbReference>
<organism evidence="3 4">
    <name type="scientific">Cryobacterium adonitolivorans</name>
    <dbReference type="NCBI Taxonomy" id="1259189"/>
    <lineage>
        <taxon>Bacteria</taxon>
        <taxon>Bacillati</taxon>
        <taxon>Actinomycetota</taxon>
        <taxon>Actinomycetes</taxon>
        <taxon>Micrococcales</taxon>
        <taxon>Microbacteriaceae</taxon>
        <taxon>Cryobacterium</taxon>
    </lineage>
</organism>
<feature type="domain" description="Ketoreductase" evidence="2">
    <location>
        <begin position="4"/>
        <end position="192"/>
    </location>
</feature>
<dbReference type="InterPro" id="IPR036291">
    <property type="entry name" value="NAD(P)-bd_dom_sf"/>
</dbReference>
<accession>A0A4R8WD42</accession>
<evidence type="ECO:0000256" key="1">
    <source>
        <dbReference type="ARBA" id="ARBA00023002"/>
    </source>
</evidence>
<dbReference type="RefSeq" id="WP_134452135.1">
    <property type="nucleotide sequence ID" value="NZ_SOFL01000002.1"/>
</dbReference>
<proteinExistence type="predicted"/>
<keyword evidence="1" id="KW-0560">Oxidoreductase</keyword>
<dbReference type="OrthoDB" id="3237043at2"/>
<evidence type="ECO:0000313" key="3">
    <source>
        <dbReference type="EMBL" id="TFC07051.1"/>
    </source>
</evidence>
<dbReference type="SUPFAM" id="SSF51735">
    <property type="entry name" value="NAD(P)-binding Rossmann-fold domains"/>
    <property type="match status" value="1"/>
</dbReference>
<dbReference type="InterPro" id="IPR057326">
    <property type="entry name" value="KR_dom"/>
</dbReference>
<gene>
    <name evidence="3" type="ORF">E3O42_01345</name>
</gene>
<dbReference type="Pfam" id="PF00106">
    <property type="entry name" value="adh_short"/>
    <property type="match status" value="1"/>
</dbReference>
<keyword evidence="4" id="KW-1185">Reference proteome</keyword>
<dbReference type="InterPro" id="IPR002347">
    <property type="entry name" value="SDR_fam"/>
</dbReference>
<dbReference type="EMBL" id="SOFL01000002">
    <property type="protein sequence ID" value="TFC07051.1"/>
    <property type="molecule type" value="Genomic_DNA"/>
</dbReference>
<dbReference type="GO" id="GO:0016491">
    <property type="term" value="F:oxidoreductase activity"/>
    <property type="evidence" value="ECO:0007669"/>
    <property type="project" value="UniProtKB-KW"/>
</dbReference>
<evidence type="ECO:0000259" key="2">
    <source>
        <dbReference type="SMART" id="SM00822"/>
    </source>
</evidence>
<dbReference type="PANTHER" id="PTHR43157:SF31">
    <property type="entry name" value="PHOSPHATIDYLINOSITOL-GLYCAN BIOSYNTHESIS CLASS F PROTEIN"/>
    <property type="match status" value="1"/>
</dbReference>
<dbReference type="Gene3D" id="3.40.50.720">
    <property type="entry name" value="NAD(P)-binding Rossmann-like Domain"/>
    <property type="match status" value="1"/>
</dbReference>
<sequence length="281" mass="30448">MSDRTIVITGASDGIGAAAARALAATGERIVIVGRSPQKTEAIAAELGADHFVADFGRLAEVRTLAAELLQRYPRIDVLANNAGGIMGNREVTVDGHEKTFQVNHLAPFLLTTLLMDRLVSSRASVVNTSSTANRFGRVDLDDLENERKYSPNNAYGDAKLANILFTRELHRRYSARGIVTAAFHPGVVATSFSTGSTSIMRLVYQTALKRMLITPEKGADTLVWLASTAAGVDWQSGEYYEKRRLHSTNRQATDAGLATALWERSIDMVATDLLPQGSVL</sequence>